<dbReference type="Proteomes" id="UP001595803">
    <property type="component" value="Unassembled WGS sequence"/>
</dbReference>
<protein>
    <submittedName>
        <fullName evidence="2">Uncharacterized protein</fullName>
    </submittedName>
</protein>
<proteinExistence type="predicted"/>
<feature type="compositionally biased region" description="Polar residues" evidence="1">
    <location>
        <begin position="1"/>
        <end position="19"/>
    </location>
</feature>
<evidence type="ECO:0000313" key="2">
    <source>
        <dbReference type="EMBL" id="MFC3833070.1"/>
    </source>
</evidence>
<evidence type="ECO:0000313" key="3">
    <source>
        <dbReference type="Proteomes" id="UP001595803"/>
    </source>
</evidence>
<reference evidence="3" key="1">
    <citation type="journal article" date="2019" name="Int. J. Syst. Evol. Microbiol.">
        <title>The Global Catalogue of Microorganisms (GCM) 10K type strain sequencing project: providing services to taxonomists for standard genome sequencing and annotation.</title>
        <authorList>
            <consortium name="The Broad Institute Genomics Platform"/>
            <consortium name="The Broad Institute Genome Sequencing Center for Infectious Disease"/>
            <person name="Wu L."/>
            <person name="Ma J."/>
        </authorList>
    </citation>
    <scope>NUCLEOTIDE SEQUENCE [LARGE SCALE GENOMIC DNA]</scope>
    <source>
        <strain evidence="3">CCTCC AB 2017081</strain>
    </source>
</reference>
<comment type="caution">
    <text evidence="2">The sequence shown here is derived from an EMBL/GenBank/DDBJ whole genome shotgun (WGS) entry which is preliminary data.</text>
</comment>
<sequence>MSGTVIEVKSSNPTLTTGPWTGGAGRVDGFMDIAPLTSHQTEVVTTGALAASGDFTLSMPTTVPTTALMPFNPETVVLTGLFVSLTNGEATCTGTPTFSTRSAQQSSLRLGAIGTVSGEMRPQLLTETQTTQTTAQGEVIKTSSVLQEGALVYFDAPVTLNGTVTCSGPVALAPSGTVTGKVVFNAKFVKGWNKANITLDQNAVVTTTSSTVNADITLNITLTAGSLPTDKWTVVSPIPTSQGVKAPRSFFMR</sequence>
<keyword evidence="3" id="KW-1185">Reference proteome</keyword>
<dbReference type="EMBL" id="JBHRZG010000010">
    <property type="protein sequence ID" value="MFC3833070.1"/>
    <property type="molecule type" value="Genomic_DNA"/>
</dbReference>
<name>A0ABV7Z8N0_9DEIO</name>
<evidence type="ECO:0000256" key="1">
    <source>
        <dbReference type="SAM" id="MobiDB-lite"/>
    </source>
</evidence>
<organism evidence="2 3">
    <name type="scientific">Deinococcus rufus</name>
    <dbReference type="NCBI Taxonomy" id="2136097"/>
    <lineage>
        <taxon>Bacteria</taxon>
        <taxon>Thermotogati</taxon>
        <taxon>Deinococcota</taxon>
        <taxon>Deinococci</taxon>
        <taxon>Deinococcales</taxon>
        <taxon>Deinococcaceae</taxon>
        <taxon>Deinococcus</taxon>
    </lineage>
</organism>
<accession>A0ABV7Z8N0</accession>
<gene>
    <name evidence="2" type="ORF">ACFOSB_09400</name>
</gene>
<feature type="region of interest" description="Disordered" evidence="1">
    <location>
        <begin position="1"/>
        <end position="21"/>
    </location>
</feature>